<dbReference type="Gene3D" id="3.30.70.1350">
    <property type="entry name" value="Cation efflux protein, cytoplasmic domain"/>
    <property type="match status" value="1"/>
</dbReference>
<dbReference type="InterPro" id="IPR036837">
    <property type="entry name" value="Cation_efflux_CTD_sf"/>
</dbReference>
<dbReference type="Pfam" id="PF01545">
    <property type="entry name" value="Cation_efflux"/>
    <property type="match status" value="1"/>
</dbReference>
<dbReference type="OrthoDB" id="9806522at2"/>
<keyword evidence="3" id="KW-0813">Transport</keyword>
<feature type="transmembrane region" description="Helical" evidence="8">
    <location>
        <begin position="82"/>
        <end position="103"/>
    </location>
</feature>
<dbReference type="InterPro" id="IPR058533">
    <property type="entry name" value="Cation_efflux_TM"/>
</dbReference>
<evidence type="ECO:0000313" key="12">
    <source>
        <dbReference type="Proteomes" id="UP000321857"/>
    </source>
</evidence>
<dbReference type="SUPFAM" id="SSF161111">
    <property type="entry name" value="Cation efflux protein transmembrane domain-like"/>
    <property type="match status" value="1"/>
</dbReference>
<feature type="transmembrane region" description="Helical" evidence="8">
    <location>
        <begin position="12"/>
        <end position="31"/>
    </location>
</feature>
<dbReference type="PANTHER" id="PTHR43840:SF41">
    <property type="entry name" value="CATION-EFFLUX PUMP FIEF"/>
    <property type="match status" value="1"/>
</dbReference>
<dbReference type="RefSeq" id="WP_147494280.1">
    <property type="nucleotide sequence ID" value="NZ_CP041659.1"/>
</dbReference>
<comment type="similarity">
    <text evidence="2">Belongs to the cation diffusion facilitator (CDF) transporter (TC 2.A.4) family.</text>
</comment>
<dbReference type="AlphaFoldDB" id="A0A516ISE3"/>
<organism evidence="11 12">
    <name type="scientific">Sphingomonas xanthus</name>
    <dbReference type="NCBI Taxonomy" id="2594473"/>
    <lineage>
        <taxon>Bacteria</taxon>
        <taxon>Pseudomonadati</taxon>
        <taxon>Pseudomonadota</taxon>
        <taxon>Alphaproteobacteria</taxon>
        <taxon>Sphingomonadales</taxon>
        <taxon>Sphingomonadaceae</taxon>
        <taxon>Sphingomonas</taxon>
    </lineage>
</organism>
<evidence type="ECO:0000256" key="4">
    <source>
        <dbReference type="ARBA" id="ARBA00022475"/>
    </source>
</evidence>
<evidence type="ECO:0000256" key="3">
    <source>
        <dbReference type="ARBA" id="ARBA00022448"/>
    </source>
</evidence>
<protein>
    <submittedName>
        <fullName evidence="11">Cation diffusion facilitator family transporter</fullName>
    </submittedName>
</protein>
<keyword evidence="4" id="KW-1003">Cell membrane</keyword>
<dbReference type="InterPro" id="IPR027470">
    <property type="entry name" value="Cation_efflux_CTD"/>
</dbReference>
<evidence type="ECO:0000259" key="9">
    <source>
        <dbReference type="Pfam" id="PF01545"/>
    </source>
</evidence>
<dbReference type="SUPFAM" id="SSF160240">
    <property type="entry name" value="Cation efflux protein cytoplasmic domain-like"/>
    <property type="match status" value="1"/>
</dbReference>
<evidence type="ECO:0000256" key="2">
    <source>
        <dbReference type="ARBA" id="ARBA00008114"/>
    </source>
</evidence>
<dbReference type="Pfam" id="PF16916">
    <property type="entry name" value="ZT_dimer"/>
    <property type="match status" value="1"/>
</dbReference>
<dbReference type="EMBL" id="CP041659">
    <property type="protein sequence ID" value="QDP19831.1"/>
    <property type="molecule type" value="Genomic_DNA"/>
</dbReference>
<evidence type="ECO:0000256" key="6">
    <source>
        <dbReference type="ARBA" id="ARBA00022989"/>
    </source>
</evidence>
<evidence type="ECO:0000256" key="1">
    <source>
        <dbReference type="ARBA" id="ARBA00004141"/>
    </source>
</evidence>
<name>A0A516ISE3_9SPHN</name>
<dbReference type="NCBIfam" id="TIGR01297">
    <property type="entry name" value="CDF"/>
    <property type="match status" value="1"/>
</dbReference>
<dbReference type="InterPro" id="IPR050291">
    <property type="entry name" value="CDF_Transporter"/>
</dbReference>
<gene>
    <name evidence="11" type="ORF">FMM02_07595</name>
</gene>
<evidence type="ECO:0000256" key="7">
    <source>
        <dbReference type="ARBA" id="ARBA00023136"/>
    </source>
</evidence>
<dbReference type="PANTHER" id="PTHR43840">
    <property type="entry name" value="MITOCHONDRIAL METAL TRANSPORTER 1-RELATED"/>
    <property type="match status" value="1"/>
</dbReference>
<dbReference type="KEGG" id="sxa:FMM02_07595"/>
<feature type="domain" description="Cation efflux protein cytoplasmic" evidence="10">
    <location>
        <begin position="213"/>
        <end position="289"/>
    </location>
</feature>
<feature type="transmembrane region" description="Helical" evidence="8">
    <location>
        <begin position="115"/>
        <end position="135"/>
    </location>
</feature>
<feature type="domain" description="Cation efflux protein transmembrane" evidence="9">
    <location>
        <begin position="16"/>
        <end position="208"/>
    </location>
</feature>
<keyword evidence="12" id="KW-1185">Reference proteome</keyword>
<dbReference type="Gene3D" id="1.20.1510.10">
    <property type="entry name" value="Cation efflux protein transmembrane domain"/>
    <property type="match status" value="1"/>
</dbReference>
<evidence type="ECO:0000256" key="8">
    <source>
        <dbReference type="SAM" id="Phobius"/>
    </source>
</evidence>
<keyword evidence="7 8" id="KW-0472">Membrane</keyword>
<dbReference type="Proteomes" id="UP000321857">
    <property type="component" value="Chromosome"/>
</dbReference>
<feature type="transmembrane region" description="Helical" evidence="8">
    <location>
        <begin position="51"/>
        <end position="70"/>
    </location>
</feature>
<keyword evidence="5 8" id="KW-0812">Transmembrane</keyword>
<reference evidence="11 12" key="1">
    <citation type="submission" date="2019-07" db="EMBL/GenBank/DDBJ databases">
        <title>Sphingomonas AE3 Genome sequencing and assembly.</title>
        <authorList>
            <person name="Kim H."/>
        </authorList>
    </citation>
    <scope>NUCLEOTIDE SEQUENCE [LARGE SCALE GENOMIC DNA]</scope>
    <source>
        <strain evidence="11 12">AE3</strain>
    </source>
</reference>
<evidence type="ECO:0000313" key="11">
    <source>
        <dbReference type="EMBL" id="QDP19831.1"/>
    </source>
</evidence>
<dbReference type="GO" id="GO:0005886">
    <property type="term" value="C:plasma membrane"/>
    <property type="evidence" value="ECO:0007669"/>
    <property type="project" value="TreeGrafter"/>
</dbReference>
<dbReference type="GO" id="GO:0015341">
    <property type="term" value="F:zinc efflux antiporter activity"/>
    <property type="evidence" value="ECO:0007669"/>
    <property type="project" value="TreeGrafter"/>
</dbReference>
<sequence>MIADDRARLTTRAASLSIATAIFLLLLKLQATRATGSVAMLGSLADTGLDLIASIVTLLGVRWAAIPADADHRFGHGKAEALAALVQVILITISALAISWRALIQLQSGQRTEGLAMGVGVSIAAIVATLGLLAYQRHVIRKTRSLAIRTDHVHYQSDLLLNVSVIAALVLDQLLGWRLADPLFGFGIAAWLLYGAWRATSHSIDQLMDREWPEDERDAFLAAAREYPELAGLHDFRTRSSGTHRFAQFHVWVPADWTVRHAHDRMDAVELALQKRFPGTEIIIHLDPEGHIDRETILPSSLTESST</sequence>
<dbReference type="GO" id="GO:0015093">
    <property type="term" value="F:ferrous iron transmembrane transporter activity"/>
    <property type="evidence" value="ECO:0007669"/>
    <property type="project" value="TreeGrafter"/>
</dbReference>
<evidence type="ECO:0000259" key="10">
    <source>
        <dbReference type="Pfam" id="PF16916"/>
    </source>
</evidence>
<evidence type="ECO:0000256" key="5">
    <source>
        <dbReference type="ARBA" id="ARBA00022692"/>
    </source>
</evidence>
<accession>A0A516ISE3</accession>
<dbReference type="InterPro" id="IPR002524">
    <property type="entry name" value="Cation_efflux"/>
</dbReference>
<dbReference type="GO" id="GO:0006882">
    <property type="term" value="P:intracellular zinc ion homeostasis"/>
    <property type="evidence" value="ECO:0007669"/>
    <property type="project" value="TreeGrafter"/>
</dbReference>
<dbReference type="GO" id="GO:0015086">
    <property type="term" value="F:cadmium ion transmembrane transporter activity"/>
    <property type="evidence" value="ECO:0007669"/>
    <property type="project" value="TreeGrafter"/>
</dbReference>
<dbReference type="InterPro" id="IPR027469">
    <property type="entry name" value="Cation_efflux_TMD_sf"/>
</dbReference>
<comment type="subcellular location">
    <subcellularLocation>
        <location evidence="1">Membrane</location>
        <topology evidence="1">Multi-pass membrane protein</topology>
    </subcellularLocation>
</comment>
<keyword evidence="6 8" id="KW-1133">Transmembrane helix</keyword>
<proteinExistence type="inferred from homology"/>